<protein>
    <submittedName>
        <fullName evidence="5">Uncharacterized protein</fullName>
    </submittedName>
</protein>
<accession>A0A538TA43</accession>
<sequence length="664" mass="73228">MSIPDRGGRSRGGARPKPVFVDPTGRRERRLQVLAVASGAVLLLVSVFFTLSLVAVPALPHFPGLGAEVRRAVRPALPRRPARARLLAERERRDLMKQIAKDEHGRLSRRRPVAPAPPAGQSPVITAAFYAGWQESGIHSLRANADHLTHLFPVWLRLDPEGQGLDTQDWDPALTPRNMEVLQICREHHIAIHPVLSNAHEGVFDSTRAHLLLSDPARQERLARAAHDWVAGHGFRGLNVDLENLAPGDPERVPAFLSRLRQSFAADSLTLSFDLEAEGRTPPPGAVARECDFVVLMGYDQHGRYDPPGPLCGARWYEAALDRALQAIPPARLVCGIGAYGYDWTGGRPPAEPLTCQQAMSTAADERPDERPEDVVDFDPNALNATFEYHDDDNHPHEVWVLDAISAANERTLALARGVRSTALWALGSEDPVLWSFVDRAHPDARPDSARLAATHYPFDVDFSGDGELLGVLSYPTDGRRTLEQDPATGLFTDESIHRYASPFILSREGYQEKAIALTFDDGPAWPWTGEILDELARDSVEATFFVVGRNAERHPDLVHRIWEEGHEIGNHTFTHPNLAAVSPRRAELELNATQRVIEAEIGRSTVLFRPPYNADAEPASAEEVTPILRAAQLGYVTVGESLDPEDWQLTAEDSAASKEERSG</sequence>
<dbReference type="AlphaFoldDB" id="A0A538TA43"/>
<feature type="domain" description="GH18" evidence="4">
    <location>
        <begin position="124"/>
        <end position="445"/>
    </location>
</feature>
<dbReference type="InterPro" id="IPR017853">
    <property type="entry name" value="GH"/>
</dbReference>
<reference evidence="5 6" key="1">
    <citation type="journal article" date="2019" name="Nat. Microbiol.">
        <title>Mediterranean grassland soil C-N compound turnover is dependent on rainfall and depth, and is mediated by genomically divergent microorganisms.</title>
        <authorList>
            <person name="Diamond S."/>
            <person name="Andeer P.F."/>
            <person name="Li Z."/>
            <person name="Crits-Christoph A."/>
            <person name="Burstein D."/>
            <person name="Anantharaman K."/>
            <person name="Lane K.R."/>
            <person name="Thomas B.C."/>
            <person name="Pan C."/>
            <person name="Northen T.R."/>
            <person name="Banfield J.F."/>
        </authorList>
    </citation>
    <scope>NUCLEOTIDE SEQUENCE [LARGE SCALE GENOMIC DNA]</scope>
    <source>
        <strain evidence="5">WS_2</strain>
    </source>
</reference>
<evidence type="ECO:0000259" key="3">
    <source>
        <dbReference type="PROSITE" id="PS51677"/>
    </source>
</evidence>
<dbReference type="SUPFAM" id="SSF88713">
    <property type="entry name" value="Glycoside hydrolase/deacetylase"/>
    <property type="match status" value="1"/>
</dbReference>
<proteinExistence type="predicted"/>
<dbReference type="InterPro" id="IPR050248">
    <property type="entry name" value="Polysacc_deacetylase_ArnD"/>
</dbReference>
<evidence type="ECO:0000256" key="1">
    <source>
        <dbReference type="SAM" id="MobiDB-lite"/>
    </source>
</evidence>
<evidence type="ECO:0000259" key="4">
    <source>
        <dbReference type="PROSITE" id="PS51910"/>
    </source>
</evidence>
<organism evidence="5 6">
    <name type="scientific">Eiseniibacteriota bacterium</name>
    <dbReference type="NCBI Taxonomy" id="2212470"/>
    <lineage>
        <taxon>Bacteria</taxon>
        <taxon>Candidatus Eiseniibacteriota</taxon>
    </lineage>
</organism>
<dbReference type="Gene3D" id="3.20.20.80">
    <property type="entry name" value="Glycosidases"/>
    <property type="match status" value="1"/>
</dbReference>
<dbReference type="InterPro" id="IPR002509">
    <property type="entry name" value="NODB_dom"/>
</dbReference>
<dbReference type="GO" id="GO:0005975">
    <property type="term" value="P:carbohydrate metabolic process"/>
    <property type="evidence" value="ECO:0007669"/>
    <property type="project" value="InterPro"/>
</dbReference>
<feature type="region of interest" description="Disordered" evidence="1">
    <location>
        <begin position="1"/>
        <end position="23"/>
    </location>
</feature>
<dbReference type="Gene3D" id="3.10.50.10">
    <property type="match status" value="1"/>
</dbReference>
<dbReference type="InterPro" id="IPR011330">
    <property type="entry name" value="Glyco_hydro/deAcase_b/a-brl"/>
</dbReference>
<dbReference type="Gene3D" id="3.20.20.370">
    <property type="entry name" value="Glycoside hydrolase/deacetylase"/>
    <property type="match status" value="1"/>
</dbReference>
<dbReference type="Pfam" id="PF00704">
    <property type="entry name" value="Glyco_hydro_18"/>
    <property type="match status" value="1"/>
</dbReference>
<dbReference type="EMBL" id="VBOS01000020">
    <property type="protein sequence ID" value="TMQ60510.1"/>
    <property type="molecule type" value="Genomic_DNA"/>
</dbReference>
<dbReference type="SMART" id="SM00636">
    <property type="entry name" value="Glyco_18"/>
    <property type="match status" value="1"/>
</dbReference>
<dbReference type="InterPro" id="IPR001223">
    <property type="entry name" value="Glyco_hydro18_cat"/>
</dbReference>
<dbReference type="PANTHER" id="PTHR10587">
    <property type="entry name" value="GLYCOSYL TRANSFERASE-RELATED"/>
    <property type="match status" value="1"/>
</dbReference>
<dbReference type="Pfam" id="PF01522">
    <property type="entry name" value="Polysacc_deac_1"/>
    <property type="match status" value="1"/>
</dbReference>
<dbReference type="InterPro" id="IPR029070">
    <property type="entry name" value="Chitinase_insertion_sf"/>
</dbReference>
<keyword evidence="2" id="KW-0812">Transmembrane</keyword>
<dbReference type="InterPro" id="IPR011583">
    <property type="entry name" value="Chitinase_II/V-like_cat"/>
</dbReference>
<dbReference type="GO" id="GO:0008061">
    <property type="term" value="F:chitin binding"/>
    <property type="evidence" value="ECO:0007669"/>
    <property type="project" value="InterPro"/>
</dbReference>
<dbReference type="PROSITE" id="PS51910">
    <property type="entry name" value="GH18_2"/>
    <property type="match status" value="1"/>
</dbReference>
<keyword evidence="2" id="KW-0472">Membrane</keyword>
<dbReference type="PROSITE" id="PS51677">
    <property type="entry name" value="NODB"/>
    <property type="match status" value="1"/>
</dbReference>
<feature type="transmembrane region" description="Helical" evidence="2">
    <location>
        <begin position="33"/>
        <end position="56"/>
    </location>
</feature>
<evidence type="ECO:0000313" key="5">
    <source>
        <dbReference type="EMBL" id="TMQ60510.1"/>
    </source>
</evidence>
<feature type="domain" description="NodB homology" evidence="3">
    <location>
        <begin position="514"/>
        <end position="664"/>
    </location>
</feature>
<feature type="non-terminal residue" evidence="5">
    <location>
        <position position="664"/>
    </location>
</feature>
<gene>
    <name evidence="5" type="ORF">E6K72_00590</name>
</gene>
<keyword evidence="2" id="KW-1133">Transmembrane helix</keyword>
<evidence type="ECO:0000256" key="2">
    <source>
        <dbReference type="SAM" id="Phobius"/>
    </source>
</evidence>
<comment type="caution">
    <text evidence="5">The sequence shown here is derived from an EMBL/GenBank/DDBJ whole genome shotgun (WGS) entry which is preliminary data.</text>
</comment>
<dbReference type="GO" id="GO:0016810">
    <property type="term" value="F:hydrolase activity, acting on carbon-nitrogen (but not peptide) bonds"/>
    <property type="evidence" value="ECO:0007669"/>
    <property type="project" value="InterPro"/>
</dbReference>
<evidence type="ECO:0000313" key="6">
    <source>
        <dbReference type="Proteomes" id="UP000317716"/>
    </source>
</evidence>
<dbReference type="SUPFAM" id="SSF51445">
    <property type="entry name" value="(Trans)glycosidases"/>
    <property type="match status" value="1"/>
</dbReference>
<name>A0A538TA43_UNCEI</name>
<dbReference type="Proteomes" id="UP000317716">
    <property type="component" value="Unassembled WGS sequence"/>
</dbReference>